<dbReference type="Pfam" id="PF09935">
    <property type="entry name" value="DUF2167"/>
    <property type="match status" value="1"/>
</dbReference>
<name>A0A1Y6IP89_9VIBR</name>
<reference evidence="4 5" key="1">
    <citation type="submission" date="2017-05" db="EMBL/GenBank/DDBJ databases">
        <authorList>
            <person name="Song R."/>
            <person name="Chenine A.L."/>
            <person name="Ruprecht R.M."/>
        </authorList>
    </citation>
    <scope>NUCLEOTIDE SEQUENCE [LARGE SCALE GENOMIC DNA]</scope>
    <source>
        <strain evidence="4 5">CECT 7927</strain>
    </source>
</reference>
<dbReference type="Proteomes" id="UP001283366">
    <property type="component" value="Unassembled WGS sequence"/>
</dbReference>
<dbReference type="RefSeq" id="WP_087479493.1">
    <property type="nucleotide sequence ID" value="NZ_AP024883.1"/>
</dbReference>
<organism evidence="4 5">
    <name type="scientific">Vibrio mangrovi</name>
    <dbReference type="NCBI Taxonomy" id="474394"/>
    <lineage>
        <taxon>Bacteria</taxon>
        <taxon>Pseudomonadati</taxon>
        <taxon>Pseudomonadota</taxon>
        <taxon>Gammaproteobacteria</taxon>
        <taxon>Vibrionales</taxon>
        <taxon>Vibrionaceae</taxon>
        <taxon>Vibrio</taxon>
    </lineage>
</organism>
<dbReference type="EMBL" id="FXXI01000001">
    <property type="protein sequence ID" value="SMR99467.1"/>
    <property type="molecule type" value="Genomic_DNA"/>
</dbReference>
<dbReference type="InterPro" id="IPR018682">
    <property type="entry name" value="DUF2167_membr"/>
</dbReference>
<evidence type="ECO:0000256" key="2">
    <source>
        <dbReference type="SAM" id="SignalP"/>
    </source>
</evidence>
<dbReference type="OrthoDB" id="196355at2"/>
<gene>
    <name evidence="3" type="ORF">SBX37_12860</name>
    <name evidence="4" type="ORF">VIM7927_00692</name>
</gene>
<feature type="chain" id="PRO_5013368789" evidence="2">
    <location>
        <begin position="19"/>
        <end position="294"/>
    </location>
</feature>
<evidence type="ECO:0000313" key="6">
    <source>
        <dbReference type="Proteomes" id="UP001283366"/>
    </source>
</evidence>
<accession>A0A1Y6IP89</accession>
<evidence type="ECO:0000256" key="1">
    <source>
        <dbReference type="SAM" id="Phobius"/>
    </source>
</evidence>
<sequence length="294" mass="32316">MKKLLWLLLACFAVNTYADNQEADTTEAQMTAEQFMASLAPQSGYIQLPGGVAELNLSDRFQYLTPESTERLLVDAWGNPPGNETLGMIIPATTSPLSREGWGVIITYQEDGHVQDSDADDIDYDDLLDDMKDENKAANKARIEAGYGSMVLVGWAESPRYDKATHKFYWAKEYKTDNTEENSLNYNIRVLGRKGVLVLNAVAGMEQLDTIKQETPELLSLTEFTQGNRYDDFDSNTDHVAEYGLAALVAGGVAAKMGLFAKLLALLIAFKKIIIIGVLAVGGLLAKLFGKKSK</sequence>
<keyword evidence="1" id="KW-0812">Transmembrane</keyword>
<proteinExistence type="predicted"/>
<feature type="signal peptide" evidence="2">
    <location>
        <begin position="1"/>
        <end position="18"/>
    </location>
</feature>
<keyword evidence="1" id="KW-0472">Membrane</keyword>
<dbReference type="Proteomes" id="UP000196125">
    <property type="component" value="Unassembled WGS sequence"/>
</dbReference>
<evidence type="ECO:0000313" key="5">
    <source>
        <dbReference type="Proteomes" id="UP000196125"/>
    </source>
</evidence>
<keyword evidence="6" id="KW-1185">Reference proteome</keyword>
<evidence type="ECO:0000313" key="4">
    <source>
        <dbReference type="EMBL" id="SMR99467.1"/>
    </source>
</evidence>
<evidence type="ECO:0000313" key="3">
    <source>
        <dbReference type="EMBL" id="MDW6003739.1"/>
    </source>
</evidence>
<reference evidence="3 6" key="2">
    <citation type="submission" date="2023-11" db="EMBL/GenBank/DDBJ databases">
        <title>Plant-associative lifestyle of Vibrio porteresiae and its evolutionary dynamics.</title>
        <authorList>
            <person name="Rameshkumar N."/>
            <person name="Kirti K."/>
        </authorList>
    </citation>
    <scope>NUCLEOTIDE SEQUENCE [LARGE SCALE GENOMIC DNA]</scope>
    <source>
        <strain evidence="3 6">MSSRF38</strain>
    </source>
</reference>
<keyword evidence="2" id="KW-0732">Signal</keyword>
<dbReference type="AlphaFoldDB" id="A0A1Y6IP89"/>
<feature type="transmembrane region" description="Helical" evidence="1">
    <location>
        <begin position="263"/>
        <end position="286"/>
    </location>
</feature>
<dbReference type="EMBL" id="JAWRCO010000001">
    <property type="protein sequence ID" value="MDW6003739.1"/>
    <property type="molecule type" value="Genomic_DNA"/>
</dbReference>
<keyword evidence="1" id="KW-1133">Transmembrane helix</keyword>
<protein>
    <submittedName>
        <fullName evidence="3">DUF2167 domain-containing protein</fullName>
    </submittedName>
</protein>